<evidence type="ECO:0000313" key="2">
    <source>
        <dbReference type="Proteomes" id="UP000515856"/>
    </source>
</evidence>
<dbReference type="AlphaFoldDB" id="A0A7G9GPN0"/>
<dbReference type="RefSeq" id="WP_117455364.1">
    <property type="nucleotide sequence ID" value="NZ_JAQEFT010000008.1"/>
</dbReference>
<keyword evidence="2" id="KW-1185">Reference proteome</keyword>
<dbReference type="EMBL" id="CP060636">
    <property type="protein sequence ID" value="QNM12762.1"/>
    <property type="molecule type" value="Genomic_DNA"/>
</dbReference>
<accession>A0A7G9GPN0</accession>
<name>A0A7G9GPN0_9FIRM</name>
<gene>
    <name evidence="1" type="ORF">H9Q80_02085</name>
</gene>
<dbReference type="Proteomes" id="UP000515856">
    <property type="component" value="Chromosome"/>
</dbReference>
<organism evidence="1 2">
    <name type="scientific">[Eubacterium] hominis</name>
    <dbReference type="NCBI Taxonomy" id="2764325"/>
    <lineage>
        <taxon>Bacteria</taxon>
        <taxon>Bacillati</taxon>
        <taxon>Bacillota</taxon>
        <taxon>Erysipelotrichia</taxon>
        <taxon>Erysipelotrichales</taxon>
        <taxon>Erysipelotrichaceae</taxon>
        <taxon>Amedibacillus</taxon>
    </lineage>
</organism>
<proteinExistence type="predicted"/>
<reference evidence="1 2" key="1">
    <citation type="submission" date="2020-08" db="EMBL/GenBank/DDBJ databases">
        <authorList>
            <person name="Liu C."/>
            <person name="Sun Q."/>
        </authorList>
    </citation>
    <scope>NUCLEOTIDE SEQUENCE [LARGE SCALE GENOMIC DNA]</scope>
    <source>
        <strain evidence="1 2">NSJ-61</strain>
    </source>
</reference>
<dbReference type="KEGG" id="ehn:H9Q80_02085"/>
<protein>
    <submittedName>
        <fullName evidence="1">Uncharacterized protein</fullName>
    </submittedName>
</protein>
<evidence type="ECO:0000313" key="1">
    <source>
        <dbReference type="EMBL" id="QNM12762.1"/>
    </source>
</evidence>
<sequence length="105" mass="12083">MSIYTDMIPAILLVNDPQDSLSGAPIENYVKVSNINVAIYKNDSFKSVQSVKYAESSHNGIAMFRDFDDKKEYRIKIDDTEFDITYFNTQGRFATLLLKARNDTW</sequence>